<dbReference type="Proteomes" id="UP001177260">
    <property type="component" value="Unassembled WGS sequence"/>
</dbReference>
<accession>A0ACC3APH1</accession>
<organism evidence="1 2">
    <name type="scientific">Aspergillus melleus</name>
    <dbReference type="NCBI Taxonomy" id="138277"/>
    <lineage>
        <taxon>Eukaryota</taxon>
        <taxon>Fungi</taxon>
        <taxon>Dikarya</taxon>
        <taxon>Ascomycota</taxon>
        <taxon>Pezizomycotina</taxon>
        <taxon>Eurotiomycetes</taxon>
        <taxon>Eurotiomycetidae</taxon>
        <taxon>Eurotiales</taxon>
        <taxon>Aspergillaceae</taxon>
        <taxon>Aspergillus</taxon>
        <taxon>Aspergillus subgen. Circumdati</taxon>
    </lineage>
</organism>
<proteinExistence type="predicted"/>
<evidence type="ECO:0000313" key="2">
    <source>
        <dbReference type="Proteomes" id="UP001177260"/>
    </source>
</evidence>
<dbReference type="EMBL" id="JAOPJF010000113">
    <property type="protein sequence ID" value="KAK1139224.1"/>
    <property type="molecule type" value="Genomic_DNA"/>
</dbReference>
<sequence length="406" mass="44701">MLAKILLVCKALGLTFQQIYTHLSLALSPRLHRLTYRSVEHPRNVVVIGASFAGYHAARCLASSLPTGYRVVIIEKNTHLQVTWVLPRFSVVRGHEHKAFIPYGSYLSTVPRGSYEWMRDTAEQILVDDYGRGKVQLRLGEAIDFEYLVIATGASAALPSRVGVTTKREGLELLTVEQDKLAVATDVIVLGGGPAGIELAGDAKSRYPEKNVTLVHSRKSLLNDNFGPTLAKRAFEELVNVGVSVKLEERANVDSIEETGTAKCIGQRPNSALIQALSPKSVSASGHIRVRPTLQLADSTLDRIYAAGDVIELNSIRNARSAFEQARYVANNIVASIRSKKQAEYSYRWWEGATKLTLGLTKTVAYMSDGSAEVSLSMKGKEEMDSSMIWRFFGARPFVDETDKVD</sequence>
<protein>
    <submittedName>
        <fullName evidence="1">Uncharacterized protein</fullName>
    </submittedName>
</protein>
<keyword evidence="2" id="KW-1185">Reference proteome</keyword>
<comment type="caution">
    <text evidence="1">The sequence shown here is derived from an EMBL/GenBank/DDBJ whole genome shotgun (WGS) entry which is preliminary data.</text>
</comment>
<reference evidence="1 2" key="1">
    <citation type="journal article" date="2023" name="ACS Omega">
        <title>Identification of the Neoaspergillic Acid Biosynthesis Gene Cluster by Establishing an In Vitro CRISPR-Ribonucleoprotein Genetic System in Aspergillus melleus.</title>
        <authorList>
            <person name="Yuan B."/>
            <person name="Grau M.F."/>
            <person name="Murata R.M."/>
            <person name="Torok T."/>
            <person name="Venkateswaran K."/>
            <person name="Stajich J.E."/>
            <person name="Wang C.C.C."/>
        </authorList>
    </citation>
    <scope>NUCLEOTIDE SEQUENCE [LARGE SCALE GENOMIC DNA]</scope>
    <source>
        <strain evidence="1 2">IMV 1140</strain>
    </source>
</reference>
<evidence type="ECO:0000313" key="1">
    <source>
        <dbReference type="EMBL" id="KAK1139224.1"/>
    </source>
</evidence>
<name>A0ACC3APH1_9EURO</name>
<gene>
    <name evidence="1" type="ORF">N8T08_001154</name>
</gene>